<comment type="subcellular location">
    <subcellularLocation>
        <location evidence="1">Cell membrane</location>
        <topology evidence="1">Multi-pass membrane protein</topology>
    </subcellularLocation>
</comment>
<dbReference type="SUPFAM" id="SSF90123">
    <property type="entry name" value="ABC transporter transmembrane region"/>
    <property type="match status" value="1"/>
</dbReference>
<feature type="transmembrane region" description="Helical" evidence="9">
    <location>
        <begin position="69"/>
        <end position="89"/>
    </location>
</feature>
<evidence type="ECO:0000256" key="5">
    <source>
        <dbReference type="ARBA" id="ARBA00022741"/>
    </source>
</evidence>
<evidence type="ECO:0000256" key="4">
    <source>
        <dbReference type="ARBA" id="ARBA00022692"/>
    </source>
</evidence>
<dbReference type="GO" id="GO:0016887">
    <property type="term" value="F:ATP hydrolysis activity"/>
    <property type="evidence" value="ECO:0007669"/>
    <property type="project" value="InterPro"/>
</dbReference>
<evidence type="ECO:0000256" key="9">
    <source>
        <dbReference type="SAM" id="Phobius"/>
    </source>
</evidence>
<dbReference type="PANTHER" id="PTHR43394">
    <property type="entry name" value="ATP-DEPENDENT PERMEASE MDL1, MITOCHONDRIAL"/>
    <property type="match status" value="1"/>
</dbReference>
<reference evidence="12 13" key="1">
    <citation type="submission" date="2017-08" db="EMBL/GenBank/DDBJ databases">
        <title>Fine stratification of microbial communities through a metagenomic profile of the photic zone.</title>
        <authorList>
            <person name="Haro-Moreno J.M."/>
            <person name="Lopez-Perez M."/>
            <person name="De La Torre J."/>
            <person name="Picazo A."/>
            <person name="Camacho A."/>
            <person name="Rodriguez-Valera F."/>
        </authorList>
    </citation>
    <scope>NUCLEOTIDE SEQUENCE [LARGE SCALE GENOMIC DNA]</scope>
    <source>
        <strain evidence="12">MED-G24</strain>
    </source>
</reference>
<proteinExistence type="predicted"/>
<evidence type="ECO:0000256" key="8">
    <source>
        <dbReference type="ARBA" id="ARBA00023136"/>
    </source>
</evidence>
<keyword evidence="6" id="KW-0067">ATP-binding</keyword>
<evidence type="ECO:0000256" key="6">
    <source>
        <dbReference type="ARBA" id="ARBA00022840"/>
    </source>
</evidence>
<dbReference type="SUPFAM" id="SSF52540">
    <property type="entry name" value="P-loop containing nucleoside triphosphate hydrolases"/>
    <property type="match status" value="1"/>
</dbReference>
<feature type="domain" description="ABC transporter" evidence="10">
    <location>
        <begin position="349"/>
        <end position="584"/>
    </location>
</feature>
<dbReference type="CDD" id="cd07346">
    <property type="entry name" value="ABC_6TM_exporters"/>
    <property type="match status" value="1"/>
</dbReference>
<keyword evidence="4 9" id="KW-0812">Transmembrane</keyword>
<evidence type="ECO:0000259" key="11">
    <source>
        <dbReference type="PROSITE" id="PS50929"/>
    </source>
</evidence>
<evidence type="ECO:0000256" key="3">
    <source>
        <dbReference type="ARBA" id="ARBA00022475"/>
    </source>
</evidence>
<dbReference type="EMBL" id="NTKD01000008">
    <property type="protein sequence ID" value="PDH40839.1"/>
    <property type="molecule type" value="Genomic_DNA"/>
</dbReference>
<dbReference type="Proteomes" id="UP000219327">
    <property type="component" value="Unassembled WGS sequence"/>
</dbReference>
<feature type="transmembrane region" description="Helical" evidence="9">
    <location>
        <begin position="286"/>
        <end position="303"/>
    </location>
</feature>
<name>A0A2A5WWG8_9GAMM</name>
<dbReference type="Gene3D" id="3.40.50.300">
    <property type="entry name" value="P-loop containing nucleotide triphosphate hydrolases"/>
    <property type="match status" value="1"/>
</dbReference>
<feature type="transmembrane region" description="Helical" evidence="9">
    <location>
        <begin position="28"/>
        <end position="49"/>
    </location>
</feature>
<keyword evidence="8 9" id="KW-0472">Membrane</keyword>
<accession>A0A2A5WWG8</accession>
<protein>
    <recommendedName>
        <fullName evidence="14">ABC transporter ATP-binding protein</fullName>
    </recommendedName>
</protein>
<evidence type="ECO:0000256" key="7">
    <source>
        <dbReference type="ARBA" id="ARBA00022989"/>
    </source>
</evidence>
<evidence type="ECO:0000256" key="1">
    <source>
        <dbReference type="ARBA" id="ARBA00004651"/>
    </source>
</evidence>
<evidence type="ECO:0000259" key="10">
    <source>
        <dbReference type="PROSITE" id="PS50893"/>
    </source>
</evidence>
<dbReference type="InterPro" id="IPR027417">
    <property type="entry name" value="P-loop_NTPase"/>
</dbReference>
<evidence type="ECO:0008006" key="14">
    <source>
        <dbReference type="Google" id="ProtNLM"/>
    </source>
</evidence>
<feature type="domain" description="ABC transmembrane type-1" evidence="11">
    <location>
        <begin position="33"/>
        <end position="315"/>
    </location>
</feature>
<feature type="transmembrane region" description="Helical" evidence="9">
    <location>
        <begin position="142"/>
        <end position="166"/>
    </location>
</feature>
<keyword evidence="7 9" id="KW-1133">Transmembrane helix</keyword>
<dbReference type="InterPro" id="IPR039421">
    <property type="entry name" value="Type_1_exporter"/>
</dbReference>
<evidence type="ECO:0000313" key="13">
    <source>
        <dbReference type="Proteomes" id="UP000219327"/>
    </source>
</evidence>
<dbReference type="PROSITE" id="PS50929">
    <property type="entry name" value="ABC_TM1F"/>
    <property type="match status" value="1"/>
</dbReference>
<dbReference type="GO" id="GO:0005524">
    <property type="term" value="F:ATP binding"/>
    <property type="evidence" value="ECO:0007669"/>
    <property type="project" value="UniProtKB-KW"/>
</dbReference>
<keyword evidence="5" id="KW-0547">Nucleotide-binding</keyword>
<organism evidence="12 13">
    <name type="scientific">OM182 bacterium MED-G24</name>
    <dbReference type="NCBI Taxonomy" id="1986255"/>
    <lineage>
        <taxon>Bacteria</taxon>
        <taxon>Pseudomonadati</taxon>
        <taxon>Pseudomonadota</taxon>
        <taxon>Gammaproteobacteria</taxon>
        <taxon>OMG group</taxon>
        <taxon>OM182 clade</taxon>
    </lineage>
</organism>
<dbReference type="SMART" id="SM00382">
    <property type="entry name" value="AAA"/>
    <property type="match status" value="1"/>
</dbReference>
<dbReference type="InterPro" id="IPR011527">
    <property type="entry name" value="ABC1_TM_dom"/>
</dbReference>
<keyword evidence="2" id="KW-0813">Transport</keyword>
<dbReference type="Pfam" id="PF00005">
    <property type="entry name" value="ABC_tran"/>
    <property type="match status" value="1"/>
</dbReference>
<feature type="transmembrane region" description="Helical" evidence="9">
    <location>
        <begin position="252"/>
        <end position="274"/>
    </location>
</feature>
<evidence type="ECO:0000313" key="12">
    <source>
        <dbReference type="EMBL" id="PDH40839.1"/>
    </source>
</evidence>
<dbReference type="InterPro" id="IPR003439">
    <property type="entry name" value="ABC_transporter-like_ATP-bd"/>
</dbReference>
<keyword evidence="3" id="KW-1003">Cell membrane</keyword>
<feature type="transmembrane region" description="Helical" evidence="9">
    <location>
        <begin position="172"/>
        <end position="191"/>
    </location>
</feature>
<dbReference type="InterPro" id="IPR003593">
    <property type="entry name" value="AAA+_ATPase"/>
</dbReference>
<dbReference type="GO" id="GO:0005886">
    <property type="term" value="C:plasma membrane"/>
    <property type="evidence" value="ECO:0007669"/>
    <property type="project" value="UniProtKB-SubCell"/>
</dbReference>
<dbReference type="FunFam" id="3.40.50.300:FF:000221">
    <property type="entry name" value="Multidrug ABC transporter ATP-binding protein"/>
    <property type="match status" value="1"/>
</dbReference>
<comment type="caution">
    <text evidence="12">The sequence shown here is derived from an EMBL/GenBank/DDBJ whole genome shotgun (WGS) entry which is preliminary data.</text>
</comment>
<dbReference type="PANTHER" id="PTHR43394:SF1">
    <property type="entry name" value="ATP-BINDING CASSETTE SUB-FAMILY B MEMBER 10, MITOCHONDRIAL"/>
    <property type="match status" value="1"/>
</dbReference>
<dbReference type="Pfam" id="PF00664">
    <property type="entry name" value="ABC_membrane"/>
    <property type="match status" value="1"/>
</dbReference>
<evidence type="ECO:0000256" key="2">
    <source>
        <dbReference type="ARBA" id="ARBA00022448"/>
    </source>
</evidence>
<dbReference type="AlphaFoldDB" id="A0A2A5WWG8"/>
<dbReference type="GO" id="GO:0015421">
    <property type="term" value="F:ABC-type oligopeptide transporter activity"/>
    <property type="evidence" value="ECO:0007669"/>
    <property type="project" value="TreeGrafter"/>
</dbReference>
<dbReference type="InterPro" id="IPR036640">
    <property type="entry name" value="ABC1_TM_sf"/>
</dbReference>
<dbReference type="Gene3D" id="1.20.1560.10">
    <property type="entry name" value="ABC transporter type 1, transmembrane domain"/>
    <property type="match status" value="1"/>
</dbReference>
<gene>
    <name evidence="12" type="ORF">CNE99_02785</name>
</gene>
<sequence>MDHYQKRERSSFKQLGHLARLGTYFKHYAWVLVAAIFGLLLTRILDAIVPLMMKTAIDSLADDTIEPNFSWPAIGILVIVVLRFIIFVFSRRIMRRVSIGVAYDLRKRVFSHIQHQGPGFFNRFSTGDLMSRTINDINMVRMVVSFGWVDMILFVFTISAGLYFMFDLSSELARWVIIPLPVVAVVGFIMARMMFPYYRDQQEAMAEVTNFTQENLNGIRTIKAMSQEQKEVKRFHTVSTNYVKKVYRASRFNAWIALIMPILSSAAPAVLFFYGGALALRGEITIGTYTAFAAYMWMVIWPIRHIGMTLSMFTAAASGTQRIFEVLDTEPEVRDSDDARLPDNLRGDLTIKELSFWHPGAARPTIENVNIEVNAGQTVAILGRVGSGKSTILKGVVRLVNTPRGSVYVDDHDVCDIPLTDLRRIATLVPQDPFLFSTSLRENLTYDQPGRDEAQLWDAAEAAGVAGSIREFPDGMETMVGERGQTLSGGQKQRSTLARGLVRQSPVLLLDDCFSAVDTETEERILSGLARLRSDKTTVLISHRVSTARHADRIYIIDNGHISESGTHDELMSLGGYYADLAAIQSDQDADHERKARLLQDLEDDEVTA</sequence>
<dbReference type="PROSITE" id="PS50893">
    <property type="entry name" value="ABC_TRANSPORTER_2"/>
    <property type="match status" value="1"/>
</dbReference>